<keyword evidence="3" id="KW-1185">Reference proteome</keyword>
<evidence type="ECO:0000313" key="3">
    <source>
        <dbReference type="Proteomes" id="UP001499951"/>
    </source>
</evidence>
<dbReference type="Pfam" id="PF11154">
    <property type="entry name" value="DUF2934"/>
    <property type="match status" value="1"/>
</dbReference>
<accession>A0ABN1EQA1</accession>
<sequence>MGLEQLIGEEKIRARSHAIWELEGYPEGRAHEHWLRAIAELTAELERAWLAIAEERERTEFVMPRPEVREAPQRVQAGRCDPGALKKAA</sequence>
<dbReference type="EMBL" id="BAAADD010000005">
    <property type="protein sequence ID" value="GAA0571619.1"/>
    <property type="molecule type" value="Genomic_DNA"/>
</dbReference>
<evidence type="ECO:0000313" key="2">
    <source>
        <dbReference type="EMBL" id="GAA0571619.1"/>
    </source>
</evidence>
<comment type="caution">
    <text evidence="2">The sequence shown here is derived from an EMBL/GenBank/DDBJ whole genome shotgun (WGS) entry which is preliminary data.</text>
</comment>
<name>A0ABN1EQA1_9PROT</name>
<evidence type="ECO:0008006" key="4">
    <source>
        <dbReference type="Google" id="ProtNLM"/>
    </source>
</evidence>
<dbReference type="InterPro" id="IPR021327">
    <property type="entry name" value="DUF2934"/>
</dbReference>
<gene>
    <name evidence="2" type="ORF">GCM10008942_20390</name>
</gene>
<dbReference type="RefSeq" id="WP_166934168.1">
    <property type="nucleotide sequence ID" value="NZ_BAAADD010000005.1"/>
</dbReference>
<dbReference type="Proteomes" id="UP001499951">
    <property type="component" value="Unassembled WGS sequence"/>
</dbReference>
<protein>
    <recommendedName>
        <fullName evidence="4">DUF2934 domain-containing protein</fullName>
    </recommendedName>
</protein>
<reference evidence="2 3" key="1">
    <citation type="journal article" date="2019" name="Int. J. Syst. Evol. Microbiol.">
        <title>The Global Catalogue of Microorganisms (GCM) 10K type strain sequencing project: providing services to taxonomists for standard genome sequencing and annotation.</title>
        <authorList>
            <consortium name="The Broad Institute Genomics Platform"/>
            <consortium name="The Broad Institute Genome Sequencing Center for Infectious Disease"/>
            <person name="Wu L."/>
            <person name="Ma J."/>
        </authorList>
    </citation>
    <scope>NUCLEOTIDE SEQUENCE [LARGE SCALE GENOMIC DNA]</scope>
    <source>
        <strain evidence="2 3">JCM 15089</strain>
    </source>
</reference>
<evidence type="ECO:0000256" key="1">
    <source>
        <dbReference type="SAM" id="MobiDB-lite"/>
    </source>
</evidence>
<feature type="region of interest" description="Disordered" evidence="1">
    <location>
        <begin position="67"/>
        <end position="89"/>
    </location>
</feature>
<proteinExistence type="predicted"/>
<organism evidence="2 3">
    <name type="scientific">Rhizomicrobium electricum</name>
    <dbReference type="NCBI Taxonomy" id="480070"/>
    <lineage>
        <taxon>Bacteria</taxon>
        <taxon>Pseudomonadati</taxon>
        <taxon>Pseudomonadota</taxon>
        <taxon>Alphaproteobacteria</taxon>
        <taxon>Micropepsales</taxon>
        <taxon>Micropepsaceae</taxon>
        <taxon>Rhizomicrobium</taxon>
    </lineage>
</organism>